<sequence>MPTIRIAGQYFRTPFVLLFGAELTFGVLSVYLAMTWLQTEAVLGEPWLWSAGVFGGTMTLSMAAMGLYQSGVWEGVISYLSRLVVALFGAGVILAIISYWTPTMTIDRTVVATAAGIAIAFITLDRLIFRRLVDSGALARKIIVLGTGAKARTISQIAEQTKSVEIVWFFPVAGEKFDVDSERIVHQPVKLSDLAEQYGCEEIVIATGERRNTLPMPELLACRARGIRVTDENSFVEKETGKISLDLLTPGWLVGSEGFRYGARARMLRRGFDLVTASLLLVFALPVMAVTALAIFFESGFSGPILYRQMRVGENGNLFEVLKFRSMRTDAESDGKARWAMTNDARITRVGKWIRRSRVDELPQLLNVLKGEMSFVGPRPERPEFVDELEKVIPFYAERHCMKPGLTGWAQLRYSYGASQDDAAQKLQYDLYYIKNHSFLMDLLILVQTAEVVVFGRGAR</sequence>
<dbReference type="Proteomes" id="UP000199648">
    <property type="component" value="Unassembled WGS sequence"/>
</dbReference>
<evidence type="ECO:0000256" key="7">
    <source>
        <dbReference type="SAM" id="Phobius"/>
    </source>
</evidence>
<feature type="domain" description="Bacterial sugar transferase" evidence="8">
    <location>
        <begin position="269"/>
        <end position="454"/>
    </location>
</feature>
<dbReference type="RefSeq" id="WP_092993974.1">
    <property type="nucleotide sequence ID" value="NZ_FMWD01000003.1"/>
</dbReference>
<name>A0A1G5Q2U5_9GAMM</name>
<feature type="transmembrane region" description="Helical" evidence="7">
    <location>
        <begin position="80"/>
        <end position="100"/>
    </location>
</feature>
<accession>A0A1G5Q2U5</accession>
<evidence type="ECO:0000256" key="4">
    <source>
        <dbReference type="ARBA" id="ARBA00022692"/>
    </source>
</evidence>
<dbReference type="STRING" id="415747.SAMN03097708_01215"/>
<feature type="transmembrane region" description="Helical" evidence="7">
    <location>
        <begin position="15"/>
        <end position="34"/>
    </location>
</feature>
<evidence type="ECO:0000256" key="3">
    <source>
        <dbReference type="ARBA" id="ARBA00022679"/>
    </source>
</evidence>
<keyword evidence="3 9" id="KW-0808">Transferase</keyword>
<organism evidence="9 10">
    <name type="scientific">Thiohalomonas denitrificans</name>
    <dbReference type="NCBI Taxonomy" id="415747"/>
    <lineage>
        <taxon>Bacteria</taxon>
        <taxon>Pseudomonadati</taxon>
        <taxon>Pseudomonadota</taxon>
        <taxon>Gammaproteobacteria</taxon>
        <taxon>Thiohalomonadales</taxon>
        <taxon>Thiohalomonadaceae</taxon>
        <taxon>Thiohalomonas</taxon>
    </lineage>
</organism>
<keyword evidence="10" id="KW-1185">Reference proteome</keyword>
<feature type="transmembrane region" description="Helical" evidence="7">
    <location>
        <begin position="46"/>
        <end position="68"/>
    </location>
</feature>
<reference evidence="9 10" key="1">
    <citation type="submission" date="2016-10" db="EMBL/GenBank/DDBJ databases">
        <authorList>
            <person name="de Groot N.N."/>
        </authorList>
    </citation>
    <scope>NUCLEOTIDE SEQUENCE [LARGE SCALE GENOMIC DNA]</scope>
    <source>
        <strain evidence="9 10">HLD2</strain>
    </source>
</reference>
<evidence type="ECO:0000313" key="9">
    <source>
        <dbReference type="EMBL" id="SCZ55866.1"/>
    </source>
</evidence>
<dbReference type="PANTHER" id="PTHR30576:SF21">
    <property type="entry name" value="UDP-GLUCOSE:UNDECAPRENYL-PHOSPHATE GLUCOSE-1-PHOSPHATE TRANSFERASE"/>
    <property type="match status" value="1"/>
</dbReference>
<dbReference type="PANTHER" id="PTHR30576">
    <property type="entry name" value="COLANIC BIOSYNTHESIS UDP-GLUCOSE LIPID CARRIER TRANSFERASE"/>
    <property type="match status" value="1"/>
</dbReference>
<dbReference type="EMBL" id="FMWD01000003">
    <property type="protein sequence ID" value="SCZ55866.1"/>
    <property type="molecule type" value="Genomic_DNA"/>
</dbReference>
<dbReference type="OrthoDB" id="9808602at2"/>
<evidence type="ECO:0000313" key="10">
    <source>
        <dbReference type="Proteomes" id="UP000199648"/>
    </source>
</evidence>
<dbReference type="InterPro" id="IPR017464">
    <property type="entry name" value="Sugar_tfrase_EpsB_2"/>
</dbReference>
<protein>
    <submittedName>
        <fullName evidence="9">Sugar transferase, PEP-CTERM system associated/exopolysaccharide biosynthesis polyprenyl glycosylphosphotransferase</fullName>
    </submittedName>
</protein>
<dbReference type="GO" id="GO:0009242">
    <property type="term" value="P:colanic acid biosynthetic process"/>
    <property type="evidence" value="ECO:0007669"/>
    <property type="project" value="TreeGrafter"/>
</dbReference>
<gene>
    <name evidence="9" type="ORF">SAMN03097708_01215</name>
</gene>
<evidence type="ECO:0000256" key="2">
    <source>
        <dbReference type="ARBA" id="ARBA00006464"/>
    </source>
</evidence>
<dbReference type="InterPro" id="IPR017475">
    <property type="entry name" value="EPS_sugar_tfrase"/>
</dbReference>
<dbReference type="AlphaFoldDB" id="A0A1G5Q2U5"/>
<keyword evidence="5 7" id="KW-1133">Transmembrane helix</keyword>
<evidence type="ECO:0000256" key="5">
    <source>
        <dbReference type="ARBA" id="ARBA00022989"/>
    </source>
</evidence>
<dbReference type="NCBIfam" id="TIGR03013">
    <property type="entry name" value="EpsB_2"/>
    <property type="match status" value="1"/>
</dbReference>
<dbReference type="InterPro" id="IPR003362">
    <property type="entry name" value="Bact_transf"/>
</dbReference>
<comment type="similarity">
    <text evidence="2">Belongs to the bacterial sugar transferase family.</text>
</comment>
<dbReference type="GO" id="GO:0016020">
    <property type="term" value="C:membrane"/>
    <property type="evidence" value="ECO:0007669"/>
    <property type="project" value="UniProtKB-SubCell"/>
</dbReference>
<evidence type="ECO:0000259" key="8">
    <source>
        <dbReference type="Pfam" id="PF02397"/>
    </source>
</evidence>
<evidence type="ECO:0000256" key="6">
    <source>
        <dbReference type="ARBA" id="ARBA00023136"/>
    </source>
</evidence>
<dbReference type="NCBIfam" id="TIGR03025">
    <property type="entry name" value="EPS_sugtrans"/>
    <property type="match status" value="1"/>
</dbReference>
<proteinExistence type="inferred from homology"/>
<evidence type="ECO:0000256" key="1">
    <source>
        <dbReference type="ARBA" id="ARBA00004141"/>
    </source>
</evidence>
<dbReference type="GO" id="GO:0089702">
    <property type="term" value="F:undecaprenyl-phosphate glucose phosphotransferase activity"/>
    <property type="evidence" value="ECO:0007669"/>
    <property type="project" value="TreeGrafter"/>
</dbReference>
<comment type="subcellular location">
    <subcellularLocation>
        <location evidence="1">Membrane</location>
        <topology evidence="1">Multi-pass membrane protein</topology>
    </subcellularLocation>
</comment>
<feature type="transmembrane region" description="Helical" evidence="7">
    <location>
        <begin position="106"/>
        <end position="124"/>
    </location>
</feature>
<dbReference type="Pfam" id="PF02397">
    <property type="entry name" value="Bac_transf"/>
    <property type="match status" value="1"/>
</dbReference>
<keyword evidence="6 7" id="KW-0472">Membrane</keyword>
<feature type="transmembrane region" description="Helical" evidence="7">
    <location>
        <begin position="274"/>
        <end position="297"/>
    </location>
</feature>
<keyword evidence="4 7" id="KW-0812">Transmembrane</keyword>